<evidence type="ECO:0000313" key="2">
    <source>
        <dbReference type="Proteomes" id="UP001283361"/>
    </source>
</evidence>
<sequence length="89" mass="10050">MRELETVTYLLSASSWMRELETVTYLLSASSWLEEEQYGLEISNLSVPFRPGGGAGYWLRNCDVSRTLILDFSTGGETEEKGREWGCSC</sequence>
<protein>
    <submittedName>
        <fullName evidence="1">Uncharacterized protein</fullName>
    </submittedName>
</protein>
<name>A0AAE1A5S6_9GAST</name>
<dbReference type="AlphaFoldDB" id="A0AAE1A5S6"/>
<dbReference type="Proteomes" id="UP001283361">
    <property type="component" value="Unassembled WGS sequence"/>
</dbReference>
<keyword evidence="2" id="KW-1185">Reference proteome</keyword>
<comment type="caution">
    <text evidence="1">The sequence shown here is derived from an EMBL/GenBank/DDBJ whole genome shotgun (WGS) entry which is preliminary data.</text>
</comment>
<evidence type="ECO:0000313" key="1">
    <source>
        <dbReference type="EMBL" id="KAK3781176.1"/>
    </source>
</evidence>
<reference evidence="1" key="1">
    <citation type="journal article" date="2023" name="G3 (Bethesda)">
        <title>A reference genome for the long-term kleptoplast-retaining sea slug Elysia crispata morphotype clarki.</title>
        <authorList>
            <person name="Eastman K.E."/>
            <person name="Pendleton A.L."/>
            <person name="Shaikh M.A."/>
            <person name="Suttiyut T."/>
            <person name="Ogas R."/>
            <person name="Tomko P."/>
            <person name="Gavelis G."/>
            <person name="Widhalm J.R."/>
            <person name="Wisecaver J.H."/>
        </authorList>
    </citation>
    <scope>NUCLEOTIDE SEQUENCE</scope>
    <source>
        <strain evidence="1">ECLA1</strain>
    </source>
</reference>
<organism evidence="1 2">
    <name type="scientific">Elysia crispata</name>
    <name type="common">lettuce slug</name>
    <dbReference type="NCBI Taxonomy" id="231223"/>
    <lineage>
        <taxon>Eukaryota</taxon>
        <taxon>Metazoa</taxon>
        <taxon>Spiralia</taxon>
        <taxon>Lophotrochozoa</taxon>
        <taxon>Mollusca</taxon>
        <taxon>Gastropoda</taxon>
        <taxon>Heterobranchia</taxon>
        <taxon>Euthyneura</taxon>
        <taxon>Panpulmonata</taxon>
        <taxon>Sacoglossa</taxon>
        <taxon>Placobranchoidea</taxon>
        <taxon>Plakobranchidae</taxon>
        <taxon>Elysia</taxon>
    </lineage>
</organism>
<accession>A0AAE1A5S6</accession>
<gene>
    <name evidence="1" type="ORF">RRG08_020115</name>
</gene>
<proteinExistence type="predicted"/>
<dbReference type="EMBL" id="JAWDGP010002657">
    <property type="protein sequence ID" value="KAK3781176.1"/>
    <property type="molecule type" value="Genomic_DNA"/>
</dbReference>